<organism evidence="1 2">
    <name type="scientific">Portunus trituberculatus</name>
    <name type="common">Swimming crab</name>
    <name type="synonym">Neptunus trituberculatus</name>
    <dbReference type="NCBI Taxonomy" id="210409"/>
    <lineage>
        <taxon>Eukaryota</taxon>
        <taxon>Metazoa</taxon>
        <taxon>Ecdysozoa</taxon>
        <taxon>Arthropoda</taxon>
        <taxon>Crustacea</taxon>
        <taxon>Multicrustacea</taxon>
        <taxon>Malacostraca</taxon>
        <taxon>Eumalacostraca</taxon>
        <taxon>Eucarida</taxon>
        <taxon>Decapoda</taxon>
        <taxon>Pleocyemata</taxon>
        <taxon>Brachyura</taxon>
        <taxon>Eubrachyura</taxon>
        <taxon>Portunoidea</taxon>
        <taxon>Portunidae</taxon>
        <taxon>Portuninae</taxon>
        <taxon>Portunus</taxon>
    </lineage>
</organism>
<dbReference type="Proteomes" id="UP000324222">
    <property type="component" value="Unassembled WGS sequence"/>
</dbReference>
<name>A0A5B7GLM5_PORTR</name>
<comment type="caution">
    <text evidence="1">The sequence shown here is derived from an EMBL/GenBank/DDBJ whole genome shotgun (WGS) entry which is preliminary data.</text>
</comment>
<gene>
    <name evidence="1" type="ORF">E2C01_051878</name>
</gene>
<protein>
    <submittedName>
        <fullName evidence="1">Uncharacterized protein</fullName>
    </submittedName>
</protein>
<sequence length="95" mass="10399">MLRRWKAAGRDIVCRAREGEREGNRQQVCPTLSGLHSRWECQAPLLGCLPSCSVAQAGAATATSQRRDLTAGLSLLCNYGWSAEEMSTSNFFPPL</sequence>
<evidence type="ECO:0000313" key="1">
    <source>
        <dbReference type="EMBL" id="MPC57888.1"/>
    </source>
</evidence>
<proteinExistence type="predicted"/>
<accession>A0A5B7GLM5</accession>
<dbReference type="AlphaFoldDB" id="A0A5B7GLM5"/>
<keyword evidence="2" id="KW-1185">Reference proteome</keyword>
<dbReference type="EMBL" id="VSRR010015161">
    <property type="protein sequence ID" value="MPC57888.1"/>
    <property type="molecule type" value="Genomic_DNA"/>
</dbReference>
<evidence type="ECO:0000313" key="2">
    <source>
        <dbReference type="Proteomes" id="UP000324222"/>
    </source>
</evidence>
<reference evidence="1 2" key="1">
    <citation type="submission" date="2019-05" db="EMBL/GenBank/DDBJ databases">
        <title>Another draft genome of Portunus trituberculatus and its Hox gene families provides insights of decapod evolution.</title>
        <authorList>
            <person name="Jeong J.-H."/>
            <person name="Song I."/>
            <person name="Kim S."/>
            <person name="Choi T."/>
            <person name="Kim D."/>
            <person name="Ryu S."/>
            <person name="Kim W."/>
        </authorList>
    </citation>
    <scope>NUCLEOTIDE SEQUENCE [LARGE SCALE GENOMIC DNA]</scope>
    <source>
        <tissue evidence="1">Muscle</tissue>
    </source>
</reference>